<keyword evidence="1" id="KW-0175">Coiled coil</keyword>
<evidence type="ECO:0000256" key="2">
    <source>
        <dbReference type="SAM" id="SignalP"/>
    </source>
</evidence>
<evidence type="ECO:0000313" key="4">
    <source>
        <dbReference type="Proteomes" id="UP001652700"/>
    </source>
</evidence>
<dbReference type="EnsemblMetazoa" id="XM_050656375.1">
    <property type="protein sequence ID" value="XP_050512332.1"/>
    <property type="gene ID" value="LOC126888267"/>
</dbReference>
<feature type="coiled-coil region" evidence="1">
    <location>
        <begin position="584"/>
        <end position="633"/>
    </location>
</feature>
<name>A0ABM5KQ73_DIAVI</name>
<evidence type="ECO:0000256" key="1">
    <source>
        <dbReference type="SAM" id="Coils"/>
    </source>
</evidence>
<feature type="chain" id="PRO_5047041637" description="Leucine-rich repeat-containing protein DDB_G0290503" evidence="2">
    <location>
        <begin position="20"/>
        <end position="1105"/>
    </location>
</feature>
<dbReference type="GeneID" id="126888267"/>
<reference evidence="3" key="1">
    <citation type="submission" date="2025-05" db="UniProtKB">
        <authorList>
            <consortium name="EnsemblMetazoa"/>
        </authorList>
    </citation>
    <scope>IDENTIFICATION</scope>
</reference>
<dbReference type="Proteomes" id="UP001652700">
    <property type="component" value="Unplaced"/>
</dbReference>
<feature type="coiled-coil region" evidence="1">
    <location>
        <begin position="850"/>
        <end position="1096"/>
    </location>
</feature>
<sequence length="1105" mass="127627">MKILLSLVLIILYDIKTQAEVCSRPIIQKGHVYIYRTTSKINVKVMSCLLYDGSGRHYDVSENCVKAFSSGIYIDRNQVVHRLGQLEPSLTLEEYTTTAYPLKDEIILRSGTICRYSRGFCYDPSVNINYAVVWKVEPVIKHMCPDKLDHIFDGSVDVWTLPTNLTYLLYYDLKLDLSFALRLVDYSVCQNKQLWYIEDNDYVVSFSSLGYQGRATKTANRSVFPLRSKKLVVEAILKDCDLKMAASNFNLQIHAQYFNDPKYLTDILQVYQQIILNNKHNLAALNSRISTMETIIHLNQTVIQHIQMEKSEIPVEKVFVEMLSKNKEFEESLNAVKVGTLDLSEKSKEFSNRMNFLRDAVTFLDVSNKRVEQNIKQFKTETNQKIFNLFDFGKNRFNDIIRLENLIRTLDFKIEFVRQNTSNYILNTFKFNQGTNILIDQLQSDNLLLAHNIENINLHLLKLENSSTTKIPANFTNALEKVLQIEKTINQKIEDVAKLKRGIEMIIVAFNKKYIELNDTVIKKVNMVDNKVLNLTNLFNLYKKDLHICNTTLNGTEPSDSNGKTNIDMSIINNTISSKINNIQTILTEQIKTLSKELSDLKKEFGEIVEQIARQEAERLKQLENKLTTNTERIYSKFNDTEAKFNQSAAELYRKITDLVNNAEKRINSNMQKAKASILQEVRLYADDSLVKKKTFDEEMEKIKQYVNISLNDIQQNSTHKSHLEYIKENVEFINNTIKNKVDIYEDKFQKLENNMKIMSEDLDKSITDKIEAALLPYKNSSTVSDKKLLDVEKSTSQKLSDLKFELENSTKTENNNLLNKIDTPDTKIIQAENNIAKQNMISQKIDKILDDIRQDKSSLNNQLKTQQNAINNLQNEIADLDQKISNNTDINNNLDSINKTLAKNIEDLQQEVKKIEAKVDGANSNKLRRLSEAEDKIKTNFEEQLTKISNLNAEIDTIKTDMQNKNLESNKAEAEIDILKDNITKCSIKQKESDHEIDNLKKEIHQMKNDFKQKEETFTNSLLNVQTMLEKKNEEIAEIKAELGKLMTCCTENKNGIKDKETEINKLREEFTKANKELKEKQEKLATTLHDALEEADIVQPDIQ</sequence>
<feature type="signal peptide" evidence="2">
    <location>
        <begin position="1"/>
        <end position="19"/>
    </location>
</feature>
<protein>
    <recommendedName>
        <fullName evidence="5">Leucine-rich repeat-containing protein DDB_G0290503</fullName>
    </recommendedName>
</protein>
<dbReference type="Gene3D" id="1.10.287.1490">
    <property type="match status" value="1"/>
</dbReference>
<dbReference type="RefSeq" id="XP_050512332.1">
    <property type="nucleotide sequence ID" value="XM_050656375.1"/>
</dbReference>
<evidence type="ECO:0008006" key="5">
    <source>
        <dbReference type="Google" id="ProtNLM"/>
    </source>
</evidence>
<keyword evidence="2" id="KW-0732">Signal</keyword>
<dbReference type="Gene3D" id="6.10.140.920">
    <property type="match status" value="1"/>
</dbReference>
<proteinExistence type="predicted"/>
<keyword evidence="4" id="KW-1185">Reference proteome</keyword>
<feature type="coiled-coil region" evidence="1">
    <location>
        <begin position="735"/>
        <end position="762"/>
    </location>
</feature>
<accession>A0ABM5KQ73</accession>
<organism evidence="3 4">
    <name type="scientific">Diabrotica virgifera virgifera</name>
    <name type="common">western corn rootworm</name>
    <dbReference type="NCBI Taxonomy" id="50390"/>
    <lineage>
        <taxon>Eukaryota</taxon>
        <taxon>Metazoa</taxon>
        <taxon>Ecdysozoa</taxon>
        <taxon>Arthropoda</taxon>
        <taxon>Hexapoda</taxon>
        <taxon>Insecta</taxon>
        <taxon>Pterygota</taxon>
        <taxon>Neoptera</taxon>
        <taxon>Endopterygota</taxon>
        <taxon>Coleoptera</taxon>
        <taxon>Polyphaga</taxon>
        <taxon>Cucujiformia</taxon>
        <taxon>Chrysomeloidea</taxon>
        <taxon>Chrysomelidae</taxon>
        <taxon>Galerucinae</taxon>
        <taxon>Diabroticina</taxon>
        <taxon>Diabroticites</taxon>
        <taxon>Diabrotica</taxon>
    </lineage>
</organism>
<evidence type="ECO:0000313" key="3">
    <source>
        <dbReference type="EnsemblMetazoa" id="XP_050512332.1"/>
    </source>
</evidence>